<evidence type="ECO:0000313" key="2">
    <source>
        <dbReference type="EMBL" id="GBP13611.1"/>
    </source>
</evidence>
<name>A0A4C1TJZ0_EUMVA</name>
<proteinExistence type="predicted"/>
<accession>A0A4C1TJZ0</accession>
<dbReference type="AlphaFoldDB" id="A0A4C1TJZ0"/>
<dbReference type="Proteomes" id="UP000299102">
    <property type="component" value="Unassembled WGS sequence"/>
</dbReference>
<keyword evidence="3" id="KW-1185">Reference proteome</keyword>
<feature type="compositionally biased region" description="Basic and acidic residues" evidence="1">
    <location>
        <begin position="7"/>
        <end position="30"/>
    </location>
</feature>
<evidence type="ECO:0000256" key="1">
    <source>
        <dbReference type="SAM" id="MobiDB-lite"/>
    </source>
</evidence>
<feature type="region of interest" description="Disordered" evidence="1">
    <location>
        <begin position="1"/>
        <end position="62"/>
    </location>
</feature>
<dbReference type="EMBL" id="BGZK01000058">
    <property type="protein sequence ID" value="GBP13611.1"/>
    <property type="molecule type" value="Genomic_DNA"/>
</dbReference>
<reference evidence="2 3" key="1">
    <citation type="journal article" date="2019" name="Commun. Biol.">
        <title>The bagworm genome reveals a unique fibroin gene that provides high tensile strength.</title>
        <authorList>
            <person name="Kono N."/>
            <person name="Nakamura H."/>
            <person name="Ohtoshi R."/>
            <person name="Tomita M."/>
            <person name="Numata K."/>
            <person name="Arakawa K."/>
        </authorList>
    </citation>
    <scope>NUCLEOTIDE SEQUENCE [LARGE SCALE GENOMIC DNA]</scope>
</reference>
<organism evidence="2 3">
    <name type="scientific">Eumeta variegata</name>
    <name type="common">Bagworm moth</name>
    <name type="synonym">Eumeta japonica</name>
    <dbReference type="NCBI Taxonomy" id="151549"/>
    <lineage>
        <taxon>Eukaryota</taxon>
        <taxon>Metazoa</taxon>
        <taxon>Ecdysozoa</taxon>
        <taxon>Arthropoda</taxon>
        <taxon>Hexapoda</taxon>
        <taxon>Insecta</taxon>
        <taxon>Pterygota</taxon>
        <taxon>Neoptera</taxon>
        <taxon>Endopterygota</taxon>
        <taxon>Lepidoptera</taxon>
        <taxon>Glossata</taxon>
        <taxon>Ditrysia</taxon>
        <taxon>Tineoidea</taxon>
        <taxon>Psychidae</taxon>
        <taxon>Oiketicinae</taxon>
        <taxon>Eumeta</taxon>
    </lineage>
</organism>
<protein>
    <submittedName>
        <fullName evidence="2">Uncharacterized protein</fullName>
    </submittedName>
</protein>
<evidence type="ECO:0000313" key="3">
    <source>
        <dbReference type="Proteomes" id="UP000299102"/>
    </source>
</evidence>
<feature type="region of interest" description="Disordered" evidence="1">
    <location>
        <begin position="179"/>
        <end position="200"/>
    </location>
</feature>
<comment type="caution">
    <text evidence="2">The sequence shown here is derived from an EMBL/GenBank/DDBJ whole genome shotgun (WGS) entry which is preliminary data.</text>
</comment>
<gene>
    <name evidence="2" type="ORF">EVAR_6949_1</name>
</gene>
<sequence length="230" mass="25486">MIKLKREHPTRINIHERVRAGSETPRRTSDDLGVTLGDTSPALGQRARGGAPSSSDPLAGTPTVFRPLRGGLHSLLTRNPTTVRVRARRRPGVSGGGLRRIREPQSYSYKDREGTVAHIVFFTNSPPTHRGLRMDCKCPWAMVIAYYLAARITTRYLLKSSTTVSYYFPFSAGRGRHRRAGNAAFDRQPPDDRAPPGGRPLKLRRVVEADGPGGPTDIFKFSIVSKFDTH</sequence>